<dbReference type="InterPro" id="IPR017441">
    <property type="entry name" value="Protein_kinase_ATP_BS"/>
</dbReference>
<dbReference type="GO" id="GO:0032958">
    <property type="term" value="P:inositol phosphate biosynthetic process"/>
    <property type="evidence" value="ECO:0007669"/>
    <property type="project" value="InterPro"/>
</dbReference>
<dbReference type="InterPro" id="IPR038286">
    <property type="entry name" value="IPK_sf"/>
</dbReference>
<keyword evidence="15" id="KW-0653">Protein transport</keyword>
<dbReference type="FunFam" id="3.30.200.20:FF:000156">
    <property type="entry name" value="MAP kinase-activated protein kinase 3"/>
    <property type="match status" value="1"/>
</dbReference>
<keyword evidence="14 19" id="KW-0067">ATP-binding</keyword>
<comment type="similarity">
    <text evidence="5">Belongs to the inositol phosphokinase (IPK) family.</text>
</comment>
<evidence type="ECO:0000313" key="24">
    <source>
        <dbReference type="Proteomes" id="UP000276991"/>
    </source>
</evidence>
<comment type="similarity">
    <text evidence="6">Belongs to the SEC23/SEC24 family. SEC24 subfamily.</text>
</comment>
<evidence type="ECO:0000256" key="15">
    <source>
        <dbReference type="ARBA" id="ARBA00022927"/>
    </source>
</evidence>
<comment type="similarity">
    <text evidence="4">Belongs to the protein kinase superfamily. CAMK Ser/Thr protein kinase family.</text>
</comment>
<keyword evidence="12 19" id="KW-0547">Nucleotide-binding</keyword>
<evidence type="ECO:0000256" key="19">
    <source>
        <dbReference type="PROSITE-ProRule" id="PRU10141"/>
    </source>
</evidence>
<keyword evidence="8" id="KW-0813">Transport</keyword>
<dbReference type="PANTHER" id="PTHR13803:SF4">
    <property type="entry name" value="SECRETORY 24CD, ISOFORM C"/>
    <property type="match status" value="1"/>
</dbReference>
<dbReference type="InterPro" id="IPR029006">
    <property type="entry name" value="ADF-H/Gelsolin-like_dom_sf"/>
</dbReference>
<name>A0A498SFC2_ACAVI</name>
<feature type="region of interest" description="Disordered" evidence="20">
    <location>
        <begin position="883"/>
        <end position="906"/>
    </location>
</feature>
<dbReference type="Gene3D" id="3.30.470.160">
    <property type="entry name" value="Inositol polyphosphate kinase"/>
    <property type="match status" value="1"/>
</dbReference>
<evidence type="ECO:0000256" key="6">
    <source>
        <dbReference type="ARBA" id="ARBA00008334"/>
    </source>
</evidence>
<dbReference type="Proteomes" id="UP000276991">
    <property type="component" value="Unassembled WGS sequence"/>
</dbReference>
<dbReference type="Pfam" id="PF04815">
    <property type="entry name" value="Sec23_helical"/>
    <property type="match status" value="1"/>
</dbReference>
<dbReference type="InterPro" id="IPR012990">
    <property type="entry name" value="Beta-sandwich_Sec23_24"/>
</dbReference>
<evidence type="ECO:0000256" key="4">
    <source>
        <dbReference type="ARBA" id="ARBA00006692"/>
    </source>
</evidence>
<keyword evidence="13" id="KW-0418">Kinase</keyword>
<comment type="cofactor">
    <cofactor evidence="1">
        <name>Mg(2+)</name>
        <dbReference type="ChEBI" id="CHEBI:18420"/>
    </cofactor>
</comment>
<feature type="binding site" evidence="19">
    <location>
        <position position="412"/>
    </location>
    <ligand>
        <name>ATP</name>
        <dbReference type="ChEBI" id="CHEBI:30616"/>
    </ligand>
</feature>
<dbReference type="FunFam" id="1.10.510.10:FF:000571">
    <property type="entry name" value="Maternal embryonic leucine zipper kinase"/>
    <property type="match status" value="1"/>
</dbReference>
<evidence type="ECO:0000256" key="11">
    <source>
        <dbReference type="ARBA" id="ARBA00022679"/>
    </source>
</evidence>
<dbReference type="Pfam" id="PF00626">
    <property type="entry name" value="Gelsolin"/>
    <property type="match status" value="1"/>
</dbReference>
<keyword evidence="9" id="KW-0723">Serine/threonine-protein kinase</keyword>
<dbReference type="GO" id="GO:0070971">
    <property type="term" value="C:endoplasmic reticulum exit site"/>
    <property type="evidence" value="ECO:0007669"/>
    <property type="project" value="TreeGrafter"/>
</dbReference>
<comment type="catalytic activity">
    <reaction evidence="18">
        <text>L-seryl-[protein] + ATP = O-phospho-L-seryl-[protein] + ADP + H(+)</text>
        <dbReference type="Rhea" id="RHEA:17989"/>
        <dbReference type="Rhea" id="RHEA-COMP:9863"/>
        <dbReference type="Rhea" id="RHEA-COMP:11604"/>
        <dbReference type="ChEBI" id="CHEBI:15378"/>
        <dbReference type="ChEBI" id="CHEBI:29999"/>
        <dbReference type="ChEBI" id="CHEBI:30616"/>
        <dbReference type="ChEBI" id="CHEBI:83421"/>
        <dbReference type="ChEBI" id="CHEBI:456216"/>
        <dbReference type="EC" id="2.7.11.1"/>
    </reaction>
</comment>
<dbReference type="GO" id="GO:0030127">
    <property type="term" value="C:COPII vesicle coat"/>
    <property type="evidence" value="ECO:0007669"/>
    <property type="project" value="InterPro"/>
</dbReference>
<evidence type="ECO:0000256" key="14">
    <source>
        <dbReference type="ARBA" id="ARBA00022840"/>
    </source>
</evidence>
<keyword evidence="21" id="KW-1133">Transmembrane helix</keyword>
<reference evidence="23 24" key="1">
    <citation type="submission" date="2018-08" db="EMBL/GenBank/DDBJ databases">
        <authorList>
            <person name="Laetsch R D."/>
            <person name="Stevens L."/>
            <person name="Kumar S."/>
            <person name="Blaxter L. M."/>
        </authorList>
    </citation>
    <scope>NUCLEOTIDE SEQUENCE [LARGE SCALE GENOMIC DNA]</scope>
</reference>
<dbReference type="GO" id="GO:0005789">
    <property type="term" value="C:endoplasmic reticulum membrane"/>
    <property type="evidence" value="ECO:0007669"/>
    <property type="project" value="UniProtKB-SubCell"/>
</dbReference>
<dbReference type="Gene3D" id="3.30.200.20">
    <property type="entry name" value="Phosphorylase Kinase, domain 1"/>
    <property type="match status" value="1"/>
</dbReference>
<keyword evidence="16" id="KW-0968">Cytoplasmic vesicle</keyword>
<dbReference type="GO" id="GO:0006886">
    <property type="term" value="P:intracellular protein transport"/>
    <property type="evidence" value="ECO:0007669"/>
    <property type="project" value="InterPro"/>
</dbReference>
<dbReference type="GO" id="GO:0008270">
    <property type="term" value="F:zinc ion binding"/>
    <property type="evidence" value="ECO:0007669"/>
    <property type="project" value="InterPro"/>
</dbReference>
<keyword evidence="24" id="KW-1185">Reference proteome</keyword>
<dbReference type="Gene3D" id="1.20.120.730">
    <property type="entry name" value="Sec23/Sec24 helical domain"/>
    <property type="match status" value="1"/>
</dbReference>
<dbReference type="InterPro" id="IPR006900">
    <property type="entry name" value="Sec23/24_helical_dom"/>
</dbReference>
<dbReference type="PROSITE" id="PS00108">
    <property type="entry name" value="PROTEIN_KINASE_ST"/>
    <property type="match status" value="1"/>
</dbReference>
<dbReference type="InterPro" id="IPR006895">
    <property type="entry name" value="Znf_Sec23_Sec24"/>
</dbReference>
<dbReference type="InterPro" id="IPR011009">
    <property type="entry name" value="Kinase-like_dom_sf"/>
</dbReference>
<dbReference type="InterPro" id="IPR027442">
    <property type="entry name" value="MAPKAPK_C"/>
</dbReference>
<dbReference type="InterPro" id="IPR000719">
    <property type="entry name" value="Prot_kinase_dom"/>
</dbReference>
<dbReference type="PROSITE" id="PS50011">
    <property type="entry name" value="PROTEIN_KINASE_DOM"/>
    <property type="match status" value="1"/>
</dbReference>
<dbReference type="Gene3D" id="1.10.510.10">
    <property type="entry name" value="Transferase(Phosphotransferase) domain 1"/>
    <property type="match status" value="1"/>
</dbReference>
<dbReference type="Pfam" id="PF04811">
    <property type="entry name" value="Sec23_trunk"/>
    <property type="match status" value="1"/>
</dbReference>
<dbReference type="Gene3D" id="3.40.50.410">
    <property type="entry name" value="von Willebrand factor, type A domain"/>
    <property type="match status" value="1"/>
</dbReference>
<keyword evidence="11" id="KW-0808">Transferase</keyword>
<dbReference type="InterPro" id="IPR036465">
    <property type="entry name" value="vWFA_dom_sf"/>
</dbReference>
<dbReference type="GO" id="GO:0004674">
    <property type="term" value="F:protein serine/threonine kinase activity"/>
    <property type="evidence" value="ECO:0007669"/>
    <property type="project" value="UniProtKB-KW"/>
</dbReference>
<dbReference type="GO" id="GO:0000149">
    <property type="term" value="F:SNARE binding"/>
    <property type="evidence" value="ECO:0007669"/>
    <property type="project" value="TreeGrafter"/>
</dbReference>
<evidence type="ECO:0000256" key="21">
    <source>
        <dbReference type="SAM" id="Phobius"/>
    </source>
</evidence>
<evidence type="ECO:0000256" key="20">
    <source>
        <dbReference type="SAM" id="MobiDB-lite"/>
    </source>
</evidence>
<dbReference type="SUPFAM" id="SSF82754">
    <property type="entry name" value="C-terminal, gelsolin-like domain of Sec23/24"/>
    <property type="match status" value="1"/>
</dbReference>
<feature type="domain" description="Protein kinase" evidence="22">
    <location>
        <begin position="383"/>
        <end position="646"/>
    </location>
</feature>
<evidence type="ECO:0000256" key="3">
    <source>
        <dbReference type="ARBA" id="ARBA00004397"/>
    </source>
</evidence>
<dbReference type="PROSITE" id="PS00107">
    <property type="entry name" value="PROTEIN_KINASE_ATP"/>
    <property type="match status" value="1"/>
</dbReference>
<comment type="catalytic activity">
    <reaction evidence="17">
        <text>L-threonyl-[protein] + ATP = O-phospho-L-threonyl-[protein] + ADP + H(+)</text>
        <dbReference type="Rhea" id="RHEA:46608"/>
        <dbReference type="Rhea" id="RHEA-COMP:11060"/>
        <dbReference type="Rhea" id="RHEA-COMP:11605"/>
        <dbReference type="ChEBI" id="CHEBI:15378"/>
        <dbReference type="ChEBI" id="CHEBI:30013"/>
        <dbReference type="ChEBI" id="CHEBI:30616"/>
        <dbReference type="ChEBI" id="CHEBI:61977"/>
        <dbReference type="ChEBI" id="CHEBI:456216"/>
        <dbReference type="EC" id="2.7.11.1"/>
    </reaction>
</comment>
<dbReference type="InterPro" id="IPR005522">
    <property type="entry name" value="IPK"/>
</dbReference>
<dbReference type="CDD" id="cd14089">
    <property type="entry name" value="STKc_MAPKAPK"/>
    <property type="match status" value="1"/>
</dbReference>
<evidence type="ECO:0000256" key="2">
    <source>
        <dbReference type="ARBA" id="ARBA00004299"/>
    </source>
</evidence>
<dbReference type="Pfam" id="PF00069">
    <property type="entry name" value="Pkinase"/>
    <property type="match status" value="1"/>
</dbReference>
<dbReference type="SUPFAM" id="SSF81995">
    <property type="entry name" value="beta-sandwich domain of Sec23/24"/>
    <property type="match status" value="1"/>
</dbReference>
<evidence type="ECO:0000256" key="9">
    <source>
        <dbReference type="ARBA" id="ARBA00022527"/>
    </source>
</evidence>
<dbReference type="SUPFAM" id="SSF56104">
    <property type="entry name" value="SAICAR synthase-like"/>
    <property type="match status" value="1"/>
</dbReference>
<dbReference type="GO" id="GO:0019901">
    <property type="term" value="F:protein kinase binding"/>
    <property type="evidence" value="ECO:0007669"/>
    <property type="project" value="UniProtKB-ARBA"/>
</dbReference>
<dbReference type="SMART" id="SM00220">
    <property type="entry name" value="S_TKc"/>
    <property type="match status" value="1"/>
</dbReference>
<evidence type="ECO:0000256" key="10">
    <source>
        <dbReference type="ARBA" id="ARBA00022553"/>
    </source>
</evidence>
<dbReference type="SUPFAM" id="SSF56112">
    <property type="entry name" value="Protein kinase-like (PK-like)"/>
    <property type="match status" value="1"/>
</dbReference>
<dbReference type="FunFam" id="4.10.1170.10:FF:000001">
    <property type="entry name" value="MAP kinase-activated protein kinase 3"/>
    <property type="match status" value="1"/>
</dbReference>
<evidence type="ECO:0000256" key="5">
    <source>
        <dbReference type="ARBA" id="ARBA00007374"/>
    </source>
</evidence>
<dbReference type="PANTHER" id="PTHR13803">
    <property type="entry name" value="SEC24-RELATED PROTEIN"/>
    <property type="match status" value="1"/>
</dbReference>
<dbReference type="GO" id="GO:0005524">
    <property type="term" value="F:ATP binding"/>
    <property type="evidence" value="ECO:0007669"/>
    <property type="project" value="UniProtKB-UniRule"/>
</dbReference>
<proteinExistence type="inferred from homology"/>
<evidence type="ECO:0000256" key="7">
    <source>
        <dbReference type="ARBA" id="ARBA00012513"/>
    </source>
</evidence>
<dbReference type="InterPro" id="IPR041742">
    <property type="entry name" value="Sec24-like_trunk_dom"/>
</dbReference>
<evidence type="ECO:0000259" key="22">
    <source>
        <dbReference type="PROSITE" id="PS50011"/>
    </source>
</evidence>
<dbReference type="SUPFAM" id="SSF82919">
    <property type="entry name" value="Zn-finger domain of Sec23/24"/>
    <property type="match status" value="1"/>
</dbReference>
<dbReference type="Gene3D" id="2.30.30.380">
    <property type="entry name" value="Zn-finger domain of Sec23/24"/>
    <property type="match status" value="1"/>
</dbReference>
<dbReference type="InterPro" id="IPR006896">
    <property type="entry name" value="Sec23/24_trunk_dom"/>
</dbReference>
<feature type="transmembrane region" description="Helical" evidence="21">
    <location>
        <begin position="12"/>
        <end position="31"/>
    </location>
</feature>
<evidence type="ECO:0000256" key="8">
    <source>
        <dbReference type="ARBA" id="ARBA00022448"/>
    </source>
</evidence>
<evidence type="ECO:0000256" key="13">
    <source>
        <dbReference type="ARBA" id="ARBA00022777"/>
    </source>
</evidence>
<dbReference type="CDD" id="cd01479">
    <property type="entry name" value="Sec24-like"/>
    <property type="match status" value="1"/>
</dbReference>
<dbReference type="SUPFAM" id="SSF53300">
    <property type="entry name" value="vWA-like"/>
    <property type="match status" value="1"/>
</dbReference>
<protein>
    <recommendedName>
        <fullName evidence="7">non-specific serine/threonine protein kinase</fullName>
        <ecNumber evidence="7">2.7.11.1</ecNumber>
    </recommendedName>
</protein>
<dbReference type="EMBL" id="UPTC01000428">
    <property type="protein sequence ID" value="VBB28564.1"/>
    <property type="molecule type" value="Genomic_DNA"/>
</dbReference>
<dbReference type="Gene3D" id="2.60.40.1670">
    <property type="entry name" value="beta-sandwich domain of Sec23/24"/>
    <property type="match status" value="1"/>
</dbReference>
<dbReference type="InterPro" id="IPR050550">
    <property type="entry name" value="SEC23_SEC24_subfamily"/>
</dbReference>
<evidence type="ECO:0000256" key="18">
    <source>
        <dbReference type="ARBA" id="ARBA00048679"/>
    </source>
</evidence>
<dbReference type="SUPFAM" id="SSF81811">
    <property type="entry name" value="Helical domain of Sec23/24"/>
    <property type="match status" value="1"/>
</dbReference>
<keyword evidence="21" id="KW-0812">Transmembrane</keyword>
<dbReference type="InterPro" id="IPR008271">
    <property type="entry name" value="Ser/Thr_kinase_AS"/>
</dbReference>
<evidence type="ECO:0000256" key="1">
    <source>
        <dbReference type="ARBA" id="ARBA00001946"/>
    </source>
</evidence>
<dbReference type="Gene3D" id="4.10.1170.10">
    <property type="entry name" value="MAP kinase activated protein kinase 2"/>
    <property type="match status" value="1"/>
</dbReference>
<dbReference type="Pfam" id="PF04810">
    <property type="entry name" value="zf-Sec23_Sec24"/>
    <property type="match status" value="1"/>
</dbReference>
<dbReference type="GO" id="GO:0090110">
    <property type="term" value="P:COPII-coated vesicle cargo loading"/>
    <property type="evidence" value="ECO:0007669"/>
    <property type="project" value="TreeGrafter"/>
</dbReference>
<dbReference type="STRING" id="6277.A0A498SFC2"/>
<dbReference type="InterPro" id="IPR036174">
    <property type="entry name" value="Znf_Sec23_Sec24_sf"/>
</dbReference>
<dbReference type="EC" id="2.7.11.1" evidence="7"/>
<accession>A0A498SFC2</accession>
<dbReference type="InterPro" id="IPR007123">
    <property type="entry name" value="Gelsolin-like_dom"/>
</dbReference>
<gene>
    <name evidence="23" type="ORF">NAV_LOCUS3394</name>
</gene>
<dbReference type="GO" id="GO:0035095">
    <property type="term" value="P:behavioral response to nicotine"/>
    <property type="evidence" value="ECO:0007669"/>
    <property type="project" value="UniProtKB-ARBA"/>
</dbReference>
<comment type="subcellular location">
    <subcellularLocation>
        <location evidence="2">Cytoplasmic vesicle</location>
        <location evidence="2">COPII-coated vesicle membrane</location>
        <topology evidence="2">Peripheral membrane protein</topology>
        <orientation evidence="2">Cytoplasmic side</orientation>
    </subcellularLocation>
    <subcellularLocation>
        <location evidence="3">Endoplasmic reticulum membrane</location>
        <topology evidence="3">Peripheral membrane protein</topology>
        <orientation evidence="3">Cytoplasmic side</orientation>
    </subcellularLocation>
</comment>
<dbReference type="Pfam" id="PF03770">
    <property type="entry name" value="IPK"/>
    <property type="match status" value="1"/>
</dbReference>
<dbReference type="InterPro" id="IPR036180">
    <property type="entry name" value="Gelsolin-like_dom_sf"/>
</dbReference>
<dbReference type="FunFam" id="3.40.50.410:FF:000020">
    <property type="entry name" value="protein transport protein Sec24D isoform X1"/>
    <property type="match status" value="1"/>
</dbReference>
<dbReference type="InterPro" id="IPR036175">
    <property type="entry name" value="Sec23/24_helical_dom_sf"/>
</dbReference>
<sequence length="1879" mass="209697">MLHRLGKNSYVSKVFLVVGVNFIATSFMAGIQTNTAVLQLPISHEWYREQIAGHHPSVVRNGKHEIGSFLSFIGLIKEVGSETLLKPVQEGVRGVCEVAFYNSLKRQNDENDVLTEFASFVPKFYGLKTLRAEEKELELIVMEDLACHYKCPCIMDIKMGRVTYDPCATKAKRLAEAVKYPEQETLGFRLTGYRIHSDCDKNDLRVRDKQWGRSRNLENIVDAFREFFSGRIIGKSYVAIQALEQLYKLRKWFSSQRVYHFYASSILLAYEGSVERSPNVLVKVIDFSHVFPANGAIDDNYLFGLNNIRLAGNSFEVSPRILWVGVVGRFIWLILHRLGEFDLRGVLDLAHMETLLSAPKITTPNASQTLMPIHTHSVTHDYRISRQVLGVGINGKVVECESRKTGEKFALKVLRDVPKARREVELHYAASHHKNIVRILDVYENTYNQVKCLLVVMECMQGGELFSRIQQRAQSAFTEREAAQIMSEICSAVSHLHSLNIAHRDIKPENLLYSCDGPSGILKLTDFGFAKHLDSADTRPLETPCYTPYYAAPEVLGPEKYDKSCDMWSIGVIMYILLCGFPPFFSANGLPMSPGMKNRIRTGKYAFPSPEWDRVSEAAKDLIRKLLRTDSSERFTIEQTMNHKWIIHYQKVPETPLFTASVLEEEKSQWVEMQDEMEMTLATMRVGNEDIHIKNLKDSNNRLLNKRLVVRLDYVAVGNGEIMCNRTHGPDGYYIGKCGAHSTTNCSVFMGIIPLQLHTPRSCGMEFVSQWYRCGATMALFGIQLSWTKMYRAAAPPVFMPAGQSVGDYNMKGTQVPYPGAVNAGQIYVAPDSAVSQNGQIPQTVTLQTGTVGGQITGQQAFPSQFTSTLEMNNGKTPLMNVNGGTHHVSNPSSNSSNDVRQNSDILSNLPRTNSQLISPKVSLSSTMTTTLTPAPVGAVPSKQIFSGNISAIPSTGTFPHMFPSSHPLSQMSPNTEIMPPMPSMGIIPPPDSSMTQRYYSTSINNAAPGIGSEAAPKYPTFGGPIGLGNFPKPAGSSGSQMPIPPQMPGTYSSASSGSLGVLSVPGALSVSYGTSNTGMAGPSMHGEIIGSSAAGLYQQKPRLDPNLMPSVVQVIEEDRSTKSGTFPTGYPTAEHPPLTSTEFIAQDQGICSPKFMRCTLYVAPASSDMLKNSQIPFAVAVTPFARLHLNEIQPPIVDFGELGPVRCHRCKAYMCPFMEFQDGGRRFKCPFCFASTAVDDSYFAHLDHTGRRTDIQHRPEQYLGSYELVATKPYCKNGLKPKEPAFIFMLDVSYSAVQCGLVSVFCRNIRNLLNNLPKEVGQVKSSLRIGFATYDQTIHFYNLKSHIGQPEMLVVGDVNDVFVPLVDGFLVTLEEADVVLNSLLCEIEKIFGDTRITETMLGPVIQAGLDALKCADRAGKLFIFHTNLPLLDAPGKLKNRDDRKLLGTDKEKTVLQPHIDFYSKLGEECVKAGCAVDLFLFPNSFVDIASLSPVCSLTGGSIYKYQYFEIQKDSERFLADLSHDISREIVFDVMIRVRTSTGLRPTGFFGSFFMDNSTDLEMGAIDCDKAIHVEIRHDDKLPEGSAHLQTAVLFTSCSGQRRLRIHNLALAVSSDYNQLYRVADLDCLTSFLFKQAEYFLRDKSPKEMREAVNARCAQMLATYREKCSEQAPLGQLILPECLKLLPLFANCIIKNDALSGGNDMTVDDRAYLMHLIPSLRTEDALTLLYPTVFAISDLVLEQQTAEVTLPVCIRASYDNLSPEKAYIIFNGIMMFLWIGLKVSQYWVQDVFNSNSVAHLNVENHIVPERDNARSRAVRYVIDRMNMNRLRHMKLFIIRQQDALEAWMKKFLVEDRTSNMPSYVDYLCNIHREIRSLLS</sequence>
<dbReference type="Gene3D" id="3.40.20.10">
    <property type="entry name" value="Severin"/>
    <property type="match status" value="1"/>
</dbReference>
<organism evidence="23 24">
    <name type="scientific">Acanthocheilonema viteae</name>
    <name type="common">Filarial nematode worm</name>
    <name type="synonym">Dipetalonema viteae</name>
    <dbReference type="NCBI Taxonomy" id="6277"/>
    <lineage>
        <taxon>Eukaryota</taxon>
        <taxon>Metazoa</taxon>
        <taxon>Ecdysozoa</taxon>
        <taxon>Nematoda</taxon>
        <taxon>Chromadorea</taxon>
        <taxon>Rhabditida</taxon>
        <taxon>Spirurina</taxon>
        <taxon>Spiruromorpha</taxon>
        <taxon>Filarioidea</taxon>
        <taxon>Onchocercidae</taxon>
        <taxon>Acanthocheilonema</taxon>
    </lineage>
</organism>
<dbReference type="Pfam" id="PF08033">
    <property type="entry name" value="Sec23_BS"/>
    <property type="match status" value="1"/>
</dbReference>
<evidence type="ECO:0000256" key="17">
    <source>
        <dbReference type="ARBA" id="ARBA00047899"/>
    </source>
</evidence>
<dbReference type="OrthoDB" id="49016at2759"/>
<evidence type="ECO:0000313" key="23">
    <source>
        <dbReference type="EMBL" id="VBB28564.1"/>
    </source>
</evidence>
<keyword evidence="21" id="KW-0472">Membrane</keyword>
<keyword evidence="10" id="KW-0597">Phosphoprotein</keyword>
<evidence type="ECO:0000256" key="16">
    <source>
        <dbReference type="ARBA" id="ARBA00023329"/>
    </source>
</evidence>
<evidence type="ECO:0000256" key="12">
    <source>
        <dbReference type="ARBA" id="ARBA00022741"/>
    </source>
</evidence>
<dbReference type="GO" id="GO:0008361">
    <property type="term" value="P:regulation of cell size"/>
    <property type="evidence" value="ECO:0007669"/>
    <property type="project" value="UniProtKB-ARBA"/>
</dbReference>